<dbReference type="InterPro" id="IPR018063">
    <property type="entry name" value="SAM_MeTrfase_RsmI_CS"/>
</dbReference>
<dbReference type="EC" id="2.1.1.198" evidence="6"/>
<evidence type="ECO:0000256" key="4">
    <source>
        <dbReference type="ARBA" id="ARBA00022679"/>
    </source>
</evidence>
<evidence type="ECO:0000256" key="3">
    <source>
        <dbReference type="ARBA" id="ARBA00022603"/>
    </source>
</evidence>
<dbReference type="Gene3D" id="3.30.950.10">
    <property type="entry name" value="Methyltransferase, Cobalt-precorrin-4 Transmethylase, Domain 2"/>
    <property type="match status" value="1"/>
</dbReference>
<keyword evidence="2 6" id="KW-0698">rRNA processing</keyword>
<proteinExistence type="inferred from homology"/>
<evidence type="ECO:0000313" key="11">
    <source>
        <dbReference type="Proteomes" id="UP000051497"/>
    </source>
</evidence>
<dbReference type="GO" id="GO:0005737">
    <property type="term" value="C:cytoplasm"/>
    <property type="evidence" value="ECO:0007669"/>
    <property type="project" value="UniProtKB-SubCell"/>
</dbReference>
<keyword evidence="4 6" id="KW-0808">Transferase</keyword>
<comment type="catalytic activity">
    <reaction evidence="6">
        <text>cytidine(1402) in 16S rRNA + S-adenosyl-L-methionine = 2'-O-methylcytidine(1402) in 16S rRNA + S-adenosyl-L-homocysteine + H(+)</text>
        <dbReference type="Rhea" id="RHEA:42924"/>
        <dbReference type="Rhea" id="RHEA-COMP:10285"/>
        <dbReference type="Rhea" id="RHEA-COMP:10286"/>
        <dbReference type="ChEBI" id="CHEBI:15378"/>
        <dbReference type="ChEBI" id="CHEBI:57856"/>
        <dbReference type="ChEBI" id="CHEBI:59789"/>
        <dbReference type="ChEBI" id="CHEBI:74495"/>
        <dbReference type="ChEBI" id="CHEBI:82748"/>
        <dbReference type="EC" id="2.1.1.198"/>
    </reaction>
</comment>
<keyword evidence="3 6" id="KW-0489">Methyltransferase</keyword>
<dbReference type="Pfam" id="PF00590">
    <property type="entry name" value="TP_methylase"/>
    <property type="match status" value="1"/>
</dbReference>
<evidence type="ECO:0000313" key="10">
    <source>
        <dbReference type="EMBL" id="MCS5710796.1"/>
    </source>
</evidence>
<dbReference type="Gene3D" id="3.40.1010.10">
    <property type="entry name" value="Cobalt-precorrin-4 Transmethylase, Domain 1"/>
    <property type="match status" value="1"/>
</dbReference>
<dbReference type="PROSITE" id="PS01296">
    <property type="entry name" value="RSMI"/>
    <property type="match status" value="1"/>
</dbReference>
<evidence type="ECO:0000256" key="1">
    <source>
        <dbReference type="ARBA" id="ARBA00022490"/>
    </source>
</evidence>
<dbReference type="InterPro" id="IPR014776">
    <property type="entry name" value="4pyrrole_Mease_sub2"/>
</dbReference>
<dbReference type="PIRSF" id="PIRSF005917">
    <property type="entry name" value="MTase_YraL"/>
    <property type="match status" value="1"/>
</dbReference>
<dbReference type="InterPro" id="IPR008189">
    <property type="entry name" value="rRNA_ssu_MeTfrase_I"/>
</dbReference>
<keyword evidence="11" id="KW-1185">Reference proteome</keyword>
<dbReference type="CDD" id="cd11648">
    <property type="entry name" value="RsmI"/>
    <property type="match status" value="1"/>
</dbReference>
<dbReference type="InterPro" id="IPR053910">
    <property type="entry name" value="RsmI_HTH"/>
</dbReference>
<comment type="similarity">
    <text evidence="6">Belongs to the methyltransferase superfamily. RsmI family.</text>
</comment>
<protein>
    <recommendedName>
        <fullName evidence="6">Ribosomal RNA small subunit methyltransferase I</fullName>
        <ecNumber evidence="6">2.1.1.198</ecNumber>
    </recommendedName>
    <alternativeName>
        <fullName evidence="6">16S rRNA 2'-O-ribose C1402 methyltransferase</fullName>
    </alternativeName>
    <alternativeName>
        <fullName evidence="6">rRNA (cytidine-2'-O-)-methyltransferase RsmI</fullName>
    </alternativeName>
</protein>
<dbReference type="STRING" id="295108.HT99x_02714"/>
<feature type="domain" description="RsmI HTH" evidence="8">
    <location>
        <begin position="238"/>
        <end position="278"/>
    </location>
</feature>
<dbReference type="Pfam" id="PF23016">
    <property type="entry name" value="RsmI_C"/>
    <property type="match status" value="1"/>
</dbReference>
<dbReference type="RefSeq" id="WP_235528465.1">
    <property type="nucleotide sequence ID" value="NZ_LKAJ02000001.1"/>
</dbReference>
<evidence type="ECO:0000313" key="9">
    <source>
        <dbReference type="EMBL" id="KRG19735.1"/>
    </source>
</evidence>
<dbReference type="FunFam" id="3.30.950.10:FF:000002">
    <property type="entry name" value="Ribosomal RNA small subunit methyltransferase I"/>
    <property type="match status" value="1"/>
</dbReference>
<dbReference type="NCBIfam" id="TIGR00096">
    <property type="entry name" value="16S rRNA (cytidine(1402)-2'-O)-methyltransferase"/>
    <property type="match status" value="1"/>
</dbReference>
<dbReference type="EMBL" id="LKAJ02000001">
    <property type="protein sequence ID" value="MCS5710796.1"/>
    <property type="molecule type" value="Genomic_DNA"/>
</dbReference>
<dbReference type="SUPFAM" id="SSF53790">
    <property type="entry name" value="Tetrapyrrole methylase"/>
    <property type="match status" value="1"/>
</dbReference>
<evidence type="ECO:0000256" key="2">
    <source>
        <dbReference type="ARBA" id="ARBA00022552"/>
    </source>
</evidence>
<dbReference type="GO" id="GO:0070677">
    <property type="term" value="F:rRNA (cytosine-2'-O-)-methyltransferase activity"/>
    <property type="evidence" value="ECO:0007669"/>
    <property type="project" value="UniProtKB-UniRule"/>
</dbReference>
<evidence type="ECO:0000259" key="7">
    <source>
        <dbReference type="Pfam" id="PF00590"/>
    </source>
</evidence>
<name>A0A0Q9YSV3_9GAMM</name>
<dbReference type="PANTHER" id="PTHR46111:SF1">
    <property type="entry name" value="RIBOSOMAL RNA SMALL SUBUNIT METHYLTRANSFERASE I"/>
    <property type="match status" value="1"/>
</dbReference>
<dbReference type="InterPro" id="IPR000878">
    <property type="entry name" value="4pyrrol_Mease"/>
</dbReference>
<reference evidence="10" key="2">
    <citation type="journal article" date="2016" name="Genome Announc.">
        <title>Draft Genome Sequences of Two Novel Amoeba-Resistant Intranuclear Bacteria, 'Candidatus Berkiella cookevillensis' and 'Candidatus Berkiella aquae'.</title>
        <authorList>
            <person name="Mehari Y.T."/>
            <person name="Arivett B.A."/>
            <person name="Farone A.L."/>
            <person name="Gunderson J.H."/>
            <person name="Farone M.B."/>
        </authorList>
    </citation>
    <scope>NUCLEOTIDE SEQUENCE</scope>
    <source>
        <strain evidence="10">HT99</strain>
    </source>
</reference>
<dbReference type="EMBL" id="LKAJ01000015">
    <property type="protein sequence ID" value="KRG19735.1"/>
    <property type="molecule type" value="Genomic_DNA"/>
</dbReference>
<comment type="caution">
    <text evidence="9">The sequence shown here is derived from an EMBL/GenBank/DDBJ whole genome shotgun (WGS) entry which is preliminary data.</text>
</comment>
<keyword evidence="1 6" id="KW-0963">Cytoplasm</keyword>
<dbReference type="InterPro" id="IPR035996">
    <property type="entry name" value="4pyrrol_Methylase_sf"/>
</dbReference>
<comment type="function">
    <text evidence="6">Catalyzes the 2'-O-methylation of the ribose of cytidine 1402 (C1402) in 16S rRNA.</text>
</comment>
<dbReference type="FunFam" id="3.40.1010.10:FF:000002">
    <property type="entry name" value="Ribosomal RNA small subunit methyltransferase I"/>
    <property type="match status" value="1"/>
</dbReference>
<evidence type="ECO:0000259" key="8">
    <source>
        <dbReference type="Pfam" id="PF23016"/>
    </source>
</evidence>
<dbReference type="AlphaFoldDB" id="A0A0Q9YSV3"/>
<dbReference type="InterPro" id="IPR014777">
    <property type="entry name" value="4pyrrole_Mease_sub1"/>
</dbReference>
<gene>
    <name evidence="6 9" type="primary">rsmI</name>
    <name evidence="10" type="ORF">HT99x_005090</name>
    <name evidence="9" type="ORF">HT99x_02714</name>
</gene>
<reference evidence="9" key="1">
    <citation type="submission" date="2015-09" db="EMBL/GenBank/DDBJ databases">
        <title>Draft Genome Sequences of Two Novel Amoeba-resistant Intranuclear Bacteria, Candidatus Berkiella cookevillensis and Candidatus Berkiella aquae.</title>
        <authorList>
            <person name="Mehari Y.T."/>
            <person name="Arivett B.A."/>
            <person name="Farone A.L."/>
            <person name="Gunderson J.H."/>
            <person name="Farone M.B."/>
        </authorList>
    </citation>
    <scope>NUCLEOTIDE SEQUENCE [LARGE SCALE GENOMIC DNA]</scope>
    <source>
        <strain evidence="9">HT99</strain>
    </source>
</reference>
<comment type="subcellular location">
    <subcellularLocation>
        <location evidence="6">Cytoplasm</location>
    </subcellularLocation>
</comment>
<reference evidence="10" key="3">
    <citation type="submission" date="2021-06" db="EMBL/GenBank/DDBJ databases">
        <title>Genomic Description and Analysis of Intracellular Bacteria, Candidatus Berkiella cookevillensis and Candidatus Berkiella aquae.</title>
        <authorList>
            <person name="Kidane D.T."/>
            <person name="Mehari Y.T."/>
            <person name="Rice F.C."/>
            <person name="Arivett B.A."/>
            <person name="Farone A.L."/>
            <person name="Berk S.G."/>
            <person name="Farone M.B."/>
        </authorList>
    </citation>
    <scope>NUCLEOTIDE SEQUENCE</scope>
    <source>
        <strain evidence="10">HT99</strain>
    </source>
</reference>
<evidence type="ECO:0000256" key="6">
    <source>
        <dbReference type="HAMAP-Rule" id="MF_01877"/>
    </source>
</evidence>
<dbReference type="PANTHER" id="PTHR46111">
    <property type="entry name" value="RIBOSOMAL RNA SMALL SUBUNIT METHYLTRANSFERASE I"/>
    <property type="match status" value="1"/>
</dbReference>
<dbReference type="HAMAP" id="MF_01877">
    <property type="entry name" value="16SrRNA_methyltr_I"/>
    <property type="match status" value="1"/>
</dbReference>
<accession>A0A0Q9YSV3</accession>
<organism evidence="9">
    <name type="scientific">Candidatus Berkiella aquae</name>
    <dbReference type="NCBI Taxonomy" id="295108"/>
    <lineage>
        <taxon>Bacteria</taxon>
        <taxon>Pseudomonadati</taxon>
        <taxon>Pseudomonadota</taxon>
        <taxon>Gammaproteobacteria</taxon>
        <taxon>Candidatus Berkiellales</taxon>
        <taxon>Candidatus Berkiellaceae</taxon>
        <taxon>Candidatus Berkiella</taxon>
    </lineage>
</organism>
<dbReference type="Proteomes" id="UP000051497">
    <property type="component" value="Unassembled WGS sequence"/>
</dbReference>
<keyword evidence="5 6" id="KW-0949">S-adenosyl-L-methionine</keyword>
<feature type="domain" description="Tetrapyrrole methylase" evidence="7">
    <location>
        <begin position="6"/>
        <end position="205"/>
    </location>
</feature>
<dbReference type="PATRIC" id="fig|1590043.3.peg.2760"/>
<sequence length="282" mass="30834">MQKMGKLYVVATPIGNLTDLSQRAQDVLSQVTWIAAEDTRHSLGLLQHLGIATPLVSYHEHNERERSLALIEKLMSGEDGALISDAGTPLISDPGYHLVQKAHEAGIQVVPIPGACAAIAALSASGLASAKFLFEGFLPAKSGRRKRLAQLKDFPATVIFYEAPHRVLELLEECCDEIGRERSACLAKEITKKFETIYSSSLENILARVRQGEIPLKGEFVLMIAPPAEKPESLSEVAEQIRILQILMAELPMKQAVQLAVKLTGHPKNALYELALEIQGKK</sequence>
<evidence type="ECO:0000256" key="5">
    <source>
        <dbReference type="ARBA" id="ARBA00022691"/>
    </source>
</evidence>